<evidence type="ECO:0000256" key="2">
    <source>
        <dbReference type="ARBA" id="ARBA00013253"/>
    </source>
</evidence>
<dbReference type="AlphaFoldDB" id="A0AA92LQP2"/>
<keyword evidence="5" id="KW-0418">Kinase</keyword>
<evidence type="ECO:0000256" key="7">
    <source>
        <dbReference type="ARBA" id="ARBA00022909"/>
    </source>
</evidence>
<dbReference type="Proteomes" id="UP000596337">
    <property type="component" value="Chromosome 1"/>
</dbReference>
<dbReference type="GO" id="GO:0005524">
    <property type="term" value="F:ATP binding"/>
    <property type="evidence" value="ECO:0007669"/>
    <property type="project" value="UniProtKB-KW"/>
</dbReference>
<dbReference type="Gene3D" id="3.30.70.560">
    <property type="entry name" value="7,8-Dihydro-6-hydroxymethylpterin-pyrophosphokinase HPPK"/>
    <property type="match status" value="1"/>
</dbReference>
<keyword evidence="6" id="KW-0067">ATP-binding</keyword>
<dbReference type="InterPro" id="IPR035907">
    <property type="entry name" value="Hppk_sf"/>
</dbReference>
<evidence type="ECO:0000313" key="9">
    <source>
        <dbReference type="EMBL" id="QRG82483.1"/>
    </source>
</evidence>
<dbReference type="EMBL" id="PKPZ01000022">
    <property type="protein sequence ID" value="RPB34579.1"/>
    <property type="molecule type" value="Genomic_DNA"/>
</dbReference>
<evidence type="ECO:0000313" key="11">
    <source>
        <dbReference type="Proteomes" id="UP000283878"/>
    </source>
</evidence>
<keyword evidence="3 9" id="KW-0808">Transferase</keyword>
<dbReference type="CDD" id="cd00483">
    <property type="entry name" value="HPPK"/>
    <property type="match status" value="1"/>
</dbReference>
<evidence type="ECO:0000256" key="1">
    <source>
        <dbReference type="ARBA" id="ARBA00005051"/>
    </source>
</evidence>
<dbReference type="SUPFAM" id="SSF55083">
    <property type="entry name" value="6-hydroxymethyl-7,8-dihydropterin pyrophosphokinase, HPPK"/>
    <property type="match status" value="1"/>
</dbReference>
<evidence type="ECO:0000256" key="4">
    <source>
        <dbReference type="ARBA" id="ARBA00022741"/>
    </source>
</evidence>
<dbReference type="InterPro" id="IPR000550">
    <property type="entry name" value="Hppk"/>
</dbReference>
<keyword evidence="7" id="KW-0289">Folate biosynthesis</keyword>
<evidence type="ECO:0000256" key="3">
    <source>
        <dbReference type="ARBA" id="ARBA00022679"/>
    </source>
</evidence>
<dbReference type="EC" id="2.7.6.3" evidence="2"/>
<reference evidence="9 12" key="3">
    <citation type="submission" date="2021-01" db="EMBL/GenBank/DDBJ databases">
        <title>Characterization of a novel blaVMB-2- harboring plasmid in Vibrio diabolicus.</title>
        <authorList>
            <person name="Liu M."/>
        </authorList>
    </citation>
    <scope>NUCLEOTIDE SEQUENCE [LARGE SCALE GENOMIC DNA]</scope>
    <source>
        <strain evidence="9 12">SLV18</strain>
    </source>
</reference>
<keyword evidence="4" id="KW-0547">Nucleotide-binding</keyword>
<dbReference type="GO" id="GO:0046656">
    <property type="term" value="P:folic acid biosynthetic process"/>
    <property type="evidence" value="ECO:0007669"/>
    <property type="project" value="UniProtKB-KW"/>
</dbReference>
<dbReference type="NCBIfam" id="TIGR01498">
    <property type="entry name" value="folK"/>
    <property type="match status" value="1"/>
</dbReference>
<protein>
    <recommendedName>
        <fullName evidence="2">2-amino-4-hydroxy-6-hydroxymethyldihydropteridine diphosphokinase</fullName>
        <ecNumber evidence="2">2.7.6.3</ecNumber>
    </recommendedName>
</protein>
<dbReference type="GO" id="GO:0003848">
    <property type="term" value="F:2-amino-4-hydroxy-6-hydroxymethyldihydropteridine diphosphokinase activity"/>
    <property type="evidence" value="ECO:0007669"/>
    <property type="project" value="UniProtKB-EC"/>
</dbReference>
<name>A0AA92LQP2_9VIBR</name>
<accession>A0AA92LQP2</accession>
<dbReference type="PANTHER" id="PTHR43071">
    <property type="entry name" value="2-AMINO-4-HYDROXY-6-HYDROXYMETHYLDIHYDROPTERIDINE PYROPHOSPHOKINASE"/>
    <property type="match status" value="1"/>
</dbReference>
<dbReference type="Pfam" id="PF01288">
    <property type="entry name" value="HPPK"/>
    <property type="match status" value="1"/>
</dbReference>
<feature type="domain" description="7,8-dihydro-6-hydroxymethylpterin-pyrophosphokinase" evidence="8">
    <location>
        <begin position="5"/>
        <end position="129"/>
    </location>
</feature>
<dbReference type="RefSeq" id="WP_005395976.1">
    <property type="nucleotide sequence ID" value="NZ_CANLMF010000006.1"/>
</dbReference>
<dbReference type="GO" id="GO:0016301">
    <property type="term" value="F:kinase activity"/>
    <property type="evidence" value="ECO:0007669"/>
    <property type="project" value="UniProtKB-KW"/>
</dbReference>
<organism evidence="9 12">
    <name type="scientific">Vibrio diabolicus</name>
    <dbReference type="NCBI Taxonomy" id="50719"/>
    <lineage>
        <taxon>Bacteria</taxon>
        <taxon>Pseudomonadati</taxon>
        <taxon>Pseudomonadota</taxon>
        <taxon>Gammaproteobacteria</taxon>
        <taxon>Vibrionales</taxon>
        <taxon>Vibrionaceae</taxon>
        <taxon>Vibrio</taxon>
        <taxon>Vibrio diabolicus subgroup</taxon>
    </lineage>
</organism>
<evidence type="ECO:0000313" key="12">
    <source>
        <dbReference type="Proteomes" id="UP000596337"/>
    </source>
</evidence>
<evidence type="ECO:0000259" key="8">
    <source>
        <dbReference type="Pfam" id="PF01288"/>
    </source>
</evidence>
<reference evidence="10" key="1">
    <citation type="submission" date="2017-12" db="EMBL/GenBank/DDBJ databases">
        <authorList>
            <person name="Pipes S.E."/>
            <person name="Lovell C.R."/>
        </authorList>
    </citation>
    <scope>NUCLEOTIDE SEQUENCE</scope>
    <source>
        <strain evidence="10">JBS-8-11-1</strain>
    </source>
</reference>
<evidence type="ECO:0000313" key="10">
    <source>
        <dbReference type="EMBL" id="RPB34579.1"/>
    </source>
</evidence>
<dbReference type="Proteomes" id="UP000283878">
    <property type="component" value="Unassembled WGS sequence"/>
</dbReference>
<dbReference type="EMBL" id="CP069195">
    <property type="protein sequence ID" value="QRG82483.1"/>
    <property type="molecule type" value="Genomic_DNA"/>
</dbReference>
<dbReference type="PANTHER" id="PTHR43071:SF2">
    <property type="entry name" value="2-AMINO-4-HYDROXY-6-HYDROXYMETHYLDIHYDROPTERIDINE PYROPHOSPHOKINASE"/>
    <property type="match status" value="1"/>
</dbReference>
<evidence type="ECO:0000256" key="6">
    <source>
        <dbReference type="ARBA" id="ARBA00022840"/>
    </source>
</evidence>
<sequence>MITTYIGVGTNVEREQHALAAYQELLQLGESLLVSPVYECEPIGFSSQNFYNFVVAMRTELSLEELSHQLREIEFKWGREENAQKYQDRTLDLDIVLFGECVSTKKPELPRSDIYKYPFVTKPLYDLEPQLVIPGDGRTVADIWHAMQPVDSLKPVSFSFLI</sequence>
<proteinExistence type="predicted"/>
<comment type="pathway">
    <text evidence="1">Cofactor biosynthesis; tetrahydrofolate biosynthesis; 2-amino-4-hydroxy-6-hydroxymethyl-7,8-dihydropteridine diphosphate from 7,8-dihydroneopterin triphosphate: step 4/4.</text>
</comment>
<reference evidence="10 11" key="2">
    <citation type="journal article" date="2018" name="AMB Express">
        <title>Occurrence and significance of pathogenicity and fitness islands in environmental vibrios.</title>
        <authorList>
            <person name="Klein S."/>
            <person name="Pipes S."/>
            <person name="Lovell C.R."/>
        </authorList>
    </citation>
    <scope>NUCLEOTIDE SEQUENCE [LARGE SCALE GENOMIC DNA]</scope>
    <source>
        <strain evidence="10 11">JBS-8-11-1</strain>
    </source>
</reference>
<evidence type="ECO:0000256" key="5">
    <source>
        <dbReference type="ARBA" id="ARBA00022777"/>
    </source>
</evidence>
<gene>
    <name evidence="9" type="primary">folK</name>
    <name evidence="10" type="ORF">CYQ91_20355</name>
    <name evidence="9" type="ORF">JOS67_12995</name>
</gene>